<evidence type="ECO:0000313" key="3">
    <source>
        <dbReference type="Proteomes" id="UP000003678"/>
    </source>
</evidence>
<dbReference type="Gene3D" id="3.40.50.880">
    <property type="match status" value="1"/>
</dbReference>
<comment type="caution">
    <text evidence="2">The sequence shown here is derived from an EMBL/GenBank/DDBJ whole genome shotgun (WGS) entry which is preliminary data.</text>
</comment>
<name>C0G9P4_9HYPH</name>
<protein>
    <submittedName>
        <fullName evidence="2">THUA</fullName>
    </submittedName>
</protein>
<dbReference type="SUPFAM" id="SSF52317">
    <property type="entry name" value="Class I glutamine amidotransferase-like"/>
    <property type="match status" value="1"/>
</dbReference>
<accession>C0G9P4</accession>
<dbReference type="InterPro" id="IPR029062">
    <property type="entry name" value="Class_I_gatase-like"/>
</dbReference>
<dbReference type="Pfam" id="PF06283">
    <property type="entry name" value="ThuA"/>
    <property type="match status" value="1"/>
</dbReference>
<dbReference type="PIRSF" id="PIRSF030013">
    <property type="entry name" value="ThuA"/>
    <property type="match status" value="1"/>
</dbReference>
<organism evidence="2 3">
    <name type="scientific">Brucella ceti str. Cudo</name>
    <dbReference type="NCBI Taxonomy" id="595497"/>
    <lineage>
        <taxon>Bacteria</taxon>
        <taxon>Pseudomonadati</taxon>
        <taxon>Pseudomonadota</taxon>
        <taxon>Alphaproteobacteria</taxon>
        <taxon>Hyphomicrobiales</taxon>
        <taxon>Brucellaceae</taxon>
        <taxon>Brucella/Ochrobactrum group</taxon>
        <taxon>Brucella</taxon>
    </lineage>
</organism>
<feature type="domain" description="ThuA-like" evidence="1">
    <location>
        <begin position="28"/>
        <end position="242"/>
    </location>
</feature>
<dbReference type="AlphaFoldDB" id="C0G9P4"/>
<reference evidence="2 3" key="1">
    <citation type="submission" date="2009-03" db="EMBL/GenBank/DDBJ databases">
        <authorList>
            <person name="Setubal J.C."/>
            <person name="Boyle S."/>
            <person name="Crasta O.R."/>
            <person name="Gillespie J.J."/>
            <person name="Kenyon R.W."/>
            <person name="Lu J."/>
            <person name="Mane S."/>
            <person name="Nagrani S."/>
            <person name="Shallom J.M."/>
            <person name="Shallom S."/>
            <person name="Shukla M."/>
            <person name="Snyder E.E."/>
            <person name="Sobral B.W."/>
            <person name="Wattam A.R."/>
            <person name="Will R."/>
            <person name="Williams K."/>
            <person name="Yoo H."/>
            <person name="Bruce D.H."/>
            <person name="Detter C."/>
            <person name="Munk C."/>
            <person name="Brettin T.S."/>
            <person name="Ficht T."/>
        </authorList>
    </citation>
    <scope>NUCLEOTIDE SEQUENCE [LARGE SCALE GENOMIC DNA]</scope>
    <source>
        <strain evidence="2 3">Cudo</strain>
    </source>
</reference>
<evidence type="ECO:0000313" key="2">
    <source>
        <dbReference type="EMBL" id="EEH13658.1"/>
    </source>
</evidence>
<dbReference type="Proteomes" id="UP000003678">
    <property type="component" value="Unassembled WGS sequence"/>
</dbReference>
<dbReference type="InterPro" id="IPR029010">
    <property type="entry name" value="ThuA-like"/>
</dbReference>
<evidence type="ECO:0000259" key="1">
    <source>
        <dbReference type="Pfam" id="PF06283"/>
    </source>
</evidence>
<gene>
    <name evidence="2" type="ORF">BCETI_6000621</name>
</gene>
<dbReference type="InterPro" id="IPR009381">
    <property type="entry name" value="Trehalose_catabolism_ThuA_prok"/>
</dbReference>
<dbReference type="EMBL" id="ACJD01000006">
    <property type="protein sequence ID" value="EEH13658.1"/>
    <property type="molecule type" value="Genomic_DNA"/>
</dbReference>
<proteinExistence type="predicted"/>
<sequence>MTSTSQVQNGSRAEMPSTRRIFMPIRTIVWGENIHEQINETVRSIYPEGMHNTIAGALNEDGAIEATTATLQEPEHGLLTERLAQTDVLVWWGHKDHGGVSDDVVERVARRVFEGMGLIVLHSGHFSKIFKRLMGTPCALKWREAGERERVWVVNRGHPIAQGLEETFVLENEEMYGEQFSVPEPLETVFISWFAGGEVFRSGMTWRRGAGNVFYFRPGHETYPTYHDANVRTVLRNAVKWAYNPQPAWTGIHTAPNVPVEKALEPIVERGPKLHKAGEAGYR</sequence>